<dbReference type="InterPro" id="IPR036291">
    <property type="entry name" value="NAD(P)-bd_dom_sf"/>
</dbReference>
<evidence type="ECO:0000259" key="1">
    <source>
        <dbReference type="SMART" id="SM00829"/>
    </source>
</evidence>
<dbReference type="InterPro" id="IPR011032">
    <property type="entry name" value="GroES-like_sf"/>
</dbReference>
<dbReference type="InterPro" id="IPR013154">
    <property type="entry name" value="ADH-like_N"/>
</dbReference>
<sequence>MASEQQQQQKALAITAKGGPWTLIAIPIPEVERGNLLVRVEGAGLNPAHWKFQTGVVYPAFFGSEGAGTVVEVGEDVTGFEKGDRVLFQGKAGWFNASRNTFQEYALVDADLTAKLPQSISCLQGAAIPIGLTTAAFGLCQAFPDRSDGNTQARGGAGLKAFWEPGAEGCYAGEGKTILVLGGASVVGQYCIQIARYMGFSRIIVTASLKHETHLRGLGATHVVDRYADTGASLRTLEDKEGLKLELVFDAVHAAVTQAEVDLLAPNGTLVSAGPLHDELLFEGGRRATAIVGSVHIHRELGKEMNKRLGGILEAGVIKPVRVEKLSAGLAGVADGLDRMLRGQVSGTKLVVNPTETRDVV</sequence>
<dbReference type="SMART" id="SM00829">
    <property type="entry name" value="PKS_ER"/>
    <property type="match status" value="1"/>
</dbReference>
<protein>
    <submittedName>
        <fullName evidence="2">Chaperonin 10-like protein</fullName>
    </submittedName>
</protein>
<feature type="domain" description="Enoyl reductase (ER)" evidence="1">
    <location>
        <begin position="19"/>
        <end position="352"/>
    </location>
</feature>
<dbReference type="SUPFAM" id="SSF51735">
    <property type="entry name" value="NAD(P)-binding Rossmann-fold domains"/>
    <property type="match status" value="1"/>
</dbReference>
<reference evidence="2" key="1">
    <citation type="submission" date="2023-03" db="EMBL/GenBank/DDBJ databases">
        <title>Massive genome expansion in bonnet fungi (Mycena s.s.) driven by repeated elements and novel gene families across ecological guilds.</title>
        <authorList>
            <consortium name="Lawrence Berkeley National Laboratory"/>
            <person name="Harder C.B."/>
            <person name="Miyauchi S."/>
            <person name="Viragh M."/>
            <person name="Kuo A."/>
            <person name="Thoen E."/>
            <person name="Andreopoulos B."/>
            <person name="Lu D."/>
            <person name="Skrede I."/>
            <person name="Drula E."/>
            <person name="Henrissat B."/>
            <person name="Morin E."/>
            <person name="Kohler A."/>
            <person name="Barry K."/>
            <person name="LaButti K."/>
            <person name="Morin E."/>
            <person name="Salamov A."/>
            <person name="Lipzen A."/>
            <person name="Mereny Z."/>
            <person name="Hegedus B."/>
            <person name="Baldrian P."/>
            <person name="Stursova M."/>
            <person name="Weitz H."/>
            <person name="Taylor A."/>
            <person name="Grigoriev I.V."/>
            <person name="Nagy L.G."/>
            <person name="Martin F."/>
            <person name="Kauserud H."/>
        </authorList>
    </citation>
    <scope>NUCLEOTIDE SEQUENCE</scope>
    <source>
        <strain evidence="2">CBHHK182m</strain>
    </source>
</reference>
<dbReference type="InterPro" id="IPR013149">
    <property type="entry name" value="ADH-like_C"/>
</dbReference>
<dbReference type="SUPFAM" id="SSF50129">
    <property type="entry name" value="GroES-like"/>
    <property type="match status" value="1"/>
</dbReference>
<dbReference type="Gene3D" id="3.90.180.10">
    <property type="entry name" value="Medium-chain alcohol dehydrogenases, catalytic domain"/>
    <property type="match status" value="1"/>
</dbReference>
<dbReference type="InterPro" id="IPR020843">
    <property type="entry name" value="ER"/>
</dbReference>
<keyword evidence="3" id="KW-1185">Reference proteome</keyword>
<dbReference type="PANTHER" id="PTHR45348:SF2">
    <property type="entry name" value="ZINC-TYPE ALCOHOL DEHYDROGENASE-LIKE PROTEIN C2E1P3.01"/>
    <property type="match status" value="1"/>
</dbReference>
<name>A0AAD7NW14_9AGAR</name>
<dbReference type="CDD" id="cd08249">
    <property type="entry name" value="enoyl_reductase_like"/>
    <property type="match status" value="1"/>
</dbReference>
<dbReference type="Pfam" id="PF00107">
    <property type="entry name" value="ADH_zinc_N"/>
    <property type="match status" value="1"/>
</dbReference>
<dbReference type="EMBL" id="JARKIB010000008">
    <property type="protein sequence ID" value="KAJ7777417.1"/>
    <property type="molecule type" value="Genomic_DNA"/>
</dbReference>
<accession>A0AAD7NW14</accession>
<dbReference type="GO" id="GO:0016651">
    <property type="term" value="F:oxidoreductase activity, acting on NAD(P)H"/>
    <property type="evidence" value="ECO:0007669"/>
    <property type="project" value="InterPro"/>
</dbReference>
<evidence type="ECO:0000313" key="2">
    <source>
        <dbReference type="EMBL" id="KAJ7777417.1"/>
    </source>
</evidence>
<dbReference type="AlphaFoldDB" id="A0AAD7NW14"/>
<proteinExistence type="predicted"/>
<evidence type="ECO:0000313" key="3">
    <source>
        <dbReference type="Proteomes" id="UP001215598"/>
    </source>
</evidence>
<dbReference type="InterPro" id="IPR047122">
    <property type="entry name" value="Trans-enoyl_RdTase-like"/>
</dbReference>
<dbReference type="Pfam" id="PF08240">
    <property type="entry name" value="ADH_N"/>
    <property type="match status" value="1"/>
</dbReference>
<gene>
    <name evidence="2" type="ORF">B0H16DRAFT_1407076</name>
</gene>
<dbReference type="Proteomes" id="UP001215598">
    <property type="component" value="Unassembled WGS sequence"/>
</dbReference>
<dbReference type="Gene3D" id="3.40.50.720">
    <property type="entry name" value="NAD(P)-binding Rossmann-like Domain"/>
    <property type="match status" value="1"/>
</dbReference>
<dbReference type="PANTHER" id="PTHR45348">
    <property type="entry name" value="HYPOTHETICAL OXIDOREDUCTASE (EUROFUNG)"/>
    <property type="match status" value="1"/>
</dbReference>
<organism evidence="2 3">
    <name type="scientific">Mycena metata</name>
    <dbReference type="NCBI Taxonomy" id="1033252"/>
    <lineage>
        <taxon>Eukaryota</taxon>
        <taxon>Fungi</taxon>
        <taxon>Dikarya</taxon>
        <taxon>Basidiomycota</taxon>
        <taxon>Agaricomycotina</taxon>
        <taxon>Agaricomycetes</taxon>
        <taxon>Agaricomycetidae</taxon>
        <taxon>Agaricales</taxon>
        <taxon>Marasmiineae</taxon>
        <taxon>Mycenaceae</taxon>
        <taxon>Mycena</taxon>
    </lineage>
</organism>
<comment type="caution">
    <text evidence="2">The sequence shown here is derived from an EMBL/GenBank/DDBJ whole genome shotgun (WGS) entry which is preliminary data.</text>
</comment>